<dbReference type="EMBL" id="CM023484">
    <property type="protein sequence ID" value="KAH6932211.1"/>
    <property type="molecule type" value="Genomic_DNA"/>
</dbReference>
<evidence type="ECO:0000313" key="1">
    <source>
        <dbReference type="EMBL" id="KAH6932211.1"/>
    </source>
</evidence>
<reference evidence="1" key="1">
    <citation type="submission" date="2020-05" db="EMBL/GenBank/DDBJ databases">
        <title>Large-scale comparative analyses of tick genomes elucidate their genetic diversity and vector capacities.</title>
        <authorList>
            <person name="Jia N."/>
            <person name="Wang J."/>
            <person name="Shi W."/>
            <person name="Du L."/>
            <person name="Sun Y."/>
            <person name="Zhan W."/>
            <person name="Jiang J."/>
            <person name="Wang Q."/>
            <person name="Zhang B."/>
            <person name="Ji P."/>
            <person name="Sakyi L.B."/>
            <person name="Cui X."/>
            <person name="Yuan T."/>
            <person name="Jiang B."/>
            <person name="Yang W."/>
            <person name="Lam T.T.-Y."/>
            <person name="Chang Q."/>
            <person name="Ding S."/>
            <person name="Wang X."/>
            <person name="Zhu J."/>
            <person name="Ruan X."/>
            <person name="Zhao L."/>
            <person name="Wei J."/>
            <person name="Que T."/>
            <person name="Du C."/>
            <person name="Cheng J."/>
            <person name="Dai P."/>
            <person name="Han X."/>
            <person name="Huang E."/>
            <person name="Gao Y."/>
            <person name="Liu J."/>
            <person name="Shao H."/>
            <person name="Ye R."/>
            <person name="Li L."/>
            <person name="Wei W."/>
            <person name="Wang X."/>
            <person name="Wang C."/>
            <person name="Yang T."/>
            <person name="Huo Q."/>
            <person name="Li W."/>
            <person name="Guo W."/>
            <person name="Chen H."/>
            <person name="Zhou L."/>
            <person name="Ni X."/>
            <person name="Tian J."/>
            <person name="Zhou Y."/>
            <person name="Sheng Y."/>
            <person name="Liu T."/>
            <person name="Pan Y."/>
            <person name="Xia L."/>
            <person name="Li J."/>
            <person name="Zhao F."/>
            <person name="Cao W."/>
        </authorList>
    </citation>
    <scope>NUCLEOTIDE SEQUENCE</scope>
    <source>
        <strain evidence="1">Hyas-2018</strain>
    </source>
</reference>
<keyword evidence="2" id="KW-1185">Reference proteome</keyword>
<sequence length="72" mass="7713">MPRLPKEHDKVIIRPQGGLNIAHTPAPLLISAILAAAGLKKEEANEDILSSNTQQNIIVAMQLPISCAYATL</sequence>
<evidence type="ECO:0000313" key="2">
    <source>
        <dbReference type="Proteomes" id="UP000821845"/>
    </source>
</evidence>
<organism evidence="1 2">
    <name type="scientific">Hyalomma asiaticum</name>
    <name type="common">Tick</name>
    <dbReference type="NCBI Taxonomy" id="266040"/>
    <lineage>
        <taxon>Eukaryota</taxon>
        <taxon>Metazoa</taxon>
        <taxon>Ecdysozoa</taxon>
        <taxon>Arthropoda</taxon>
        <taxon>Chelicerata</taxon>
        <taxon>Arachnida</taxon>
        <taxon>Acari</taxon>
        <taxon>Parasitiformes</taxon>
        <taxon>Ixodida</taxon>
        <taxon>Ixodoidea</taxon>
        <taxon>Ixodidae</taxon>
        <taxon>Hyalomminae</taxon>
        <taxon>Hyalomma</taxon>
    </lineage>
</organism>
<proteinExistence type="predicted"/>
<dbReference type="Proteomes" id="UP000821845">
    <property type="component" value="Chromosome 4"/>
</dbReference>
<gene>
    <name evidence="1" type="ORF">HPB50_003705</name>
</gene>
<protein>
    <submittedName>
        <fullName evidence="1">Uncharacterized protein</fullName>
    </submittedName>
</protein>
<name>A0ACB7SE51_HYAAI</name>
<comment type="caution">
    <text evidence="1">The sequence shown here is derived from an EMBL/GenBank/DDBJ whole genome shotgun (WGS) entry which is preliminary data.</text>
</comment>
<accession>A0ACB7SE51</accession>